<evidence type="ECO:0000256" key="3">
    <source>
        <dbReference type="ARBA" id="ARBA00022502"/>
    </source>
</evidence>
<evidence type="ECO:0000256" key="6">
    <source>
        <dbReference type="ARBA" id="ARBA00022692"/>
    </source>
</evidence>
<feature type="transmembrane region" description="Helical" evidence="11">
    <location>
        <begin position="131"/>
        <end position="150"/>
    </location>
</feature>
<feature type="transmembrane region" description="Helical" evidence="11">
    <location>
        <begin position="162"/>
        <end position="180"/>
    </location>
</feature>
<evidence type="ECO:0000256" key="5">
    <source>
        <dbReference type="ARBA" id="ARBA00022679"/>
    </source>
</evidence>
<evidence type="ECO:0000256" key="8">
    <source>
        <dbReference type="ARBA" id="ARBA00022989"/>
    </source>
</evidence>
<dbReference type="InterPro" id="IPR007315">
    <property type="entry name" value="PIG-V/Gpi18"/>
</dbReference>
<keyword evidence="9 11" id="KW-0472">Membrane</keyword>
<dbReference type="Proteomes" id="UP000654471">
    <property type="component" value="Unassembled WGS sequence"/>
</dbReference>
<feature type="transmembrane region" description="Helical" evidence="11">
    <location>
        <begin position="336"/>
        <end position="356"/>
    </location>
</feature>
<feature type="transmembrane region" description="Helical" evidence="11">
    <location>
        <begin position="310"/>
        <end position="329"/>
    </location>
</feature>
<feature type="transmembrane region" description="Helical" evidence="11">
    <location>
        <begin position="246"/>
        <end position="266"/>
    </location>
</feature>
<organism evidence="12 13">
    <name type="scientific">Streptomyces albospinus</name>
    <dbReference type="NCBI Taxonomy" id="285515"/>
    <lineage>
        <taxon>Bacteria</taxon>
        <taxon>Bacillati</taxon>
        <taxon>Actinomycetota</taxon>
        <taxon>Actinomycetes</taxon>
        <taxon>Kitasatosporales</taxon>
        <taxon>Streptomycetaceae</taxon>
        <taxon>Streptomyces</taxon>
    </lineage>
</organism>
<name>A0ABQ2VHX0_9ACTN</name>
<comment type="caution">
    <text evidence="12">The sequence shown here is derived from an EMBL/GenBank/DDBJ whole genome shotgun (WGS) entry which is preliminary data.</text>
</comment>
<feature type="transmembrane region" description="Helical" evidence="11">
    <location>
        <begin position="385"/>
        <end position="407"/>
    </location>
</feature>
<reference evidence="13" key="1">
    <citation type="journal article" date="2019" name="Int. J. Syst. Evol. Microbiol.">
        <title>The Global Catalogue of Microorganisms (GCM) 10K type strain sequencing project: providing services to taxonomists for standard genome sequencing and annotation.</title>
        <authorList>
            <consortium name="The Broad Institute Genomics Platform"/>
            <consortium name="The Broad Institute Genome Sequencing Center for Infectious Disease"/>
            <person name="Wu L."/>
            <person name="Ma J."/>
        </authorList>
    </citation>
    <scope>NUCLEOTIDE SEQUENCE [LARGE SCALE GENOMIC DNA]</scope>
    <source>
        <strain evidence="13">JCM 3399</strain>
    </source>
</reference>
<evidence type="ECO:0000256" key="9">
    <source>
        <dbReference type="ARBA" id="ARBA00023136"/>
    </source>
</evidence>
<feature type="transmembrane region" description="Helical" evidence="11">
    <location>
        <begin position="217"/>
        <end position="234"/>
    </location>
</feature>
<evidence type="ECO:0000313" key="13">
    <source>
        <dbReference type="Proteomes" id="UP000654471"/>
    </source>
</evidence>
<keyword evidence="13" id="KW-1185">Reference proteome</keyword>
<keyword evidence="8 11" id="KW-1133">Transmembrane helix</keyword>
<accession>A0ABQ2VHX0</accession>
<evidence type="ECO:0000256" key="7">
    <source>
        <dbReference type="ARBA" id="ARBA00022824"/>
    </source>
</evidence>
<keyword evidence="3" id="KW-0337">GPI-anchor biosynthesis</keyword>
<evidence type="ECO:0000256" key="4">
    <source>
        <dbReference type="ARBA" id="ARBA00022676"/>
    </source>
</evidence>
<keyword evidence="4" id="KW-0328">Glycosyltransferase</keyword>
<dbReference type="PANTHER" id="PTHR12468">
    <property type="entry name" value="GPI MANNOSYLTRANSFERASE 2"/>
    <property type="match status" value="1"/>
</dbReference>
<evidence type="ECO:0000256" key="11">
    <source>
        <dbReference type="SAM" id="Phobius"/>
    </source>
</evidence>
<protein>
    <submittedName>
        <fullName evidence="12">Membrane protein</fullName>
    </submittedName>
</protein>
<evidence type="ECO:0000256" key="10">
    <source>
        <dbReference type="SAM" id="MobiDB-lite"/>
    </source>
</evidence>
<dbReference type="RefSeq" id="WP_373299995.1">
    <property type="nucleotide sequence ID" value="NZ_BMRP01000030.1"/>
</dbReference>
<feature type="region of interest" description="Disordered" evidence="10">
    <location>
        <begin position="1"/>
        <end position="21"/>
    </location>
</feature>
<feature type="transmembrane region" description="Helical" evidence="11">
    <location>
        <begin position="187"/>
        <end position="211"/>
    </location>
</feature>
<evidence type="ECO:0000313" key="12">
    <source>
        <dbReference type="EMBL" id="GGU87911.1"/>
    </source>
</evidence>
<gene>
    <name evidence="12" type="ORF">GCM10010211_62760</name>
</gene>
<evidence type="ECO:0000256" key="1">
    <source>
        <dbReference type="ARBA" id="ARBA00004477"/>
    </source>
</evidence>
<evidence type="ECO:0000256" key="2">
    <source>
        <dbReference type="ARBA" id="ARBA00004687"/>
    </source>
</evidence>
<sequence>MPTTAPPPTATGPAPAGPPPSRRCELAGILAAALRRAAPALLGYAAVRALGTLVLMKWAHIRHHGLWPLLATQWDSDWYLGIAGHGYEHTLGGQGPDGSEGYHENNLAFFPLYPVLIKAVAVVMPGSRATAGLLIAVGCSLLAAWGVFAVGDRLHGRRVGTVLAVLWGAAPVAVIEWMGYTESLFTALVAWSLYAVLTGRWLAAGGLALLAGLTRPTGLALAAAVSLCALLALRRRPGGAASRPPAPRLLAAALLAPLGWLGYVGWVGRRLGRADGYFAVQRMWHNEWDGGAETLRSLRSILGQQARPQLFYVVVSLVLIGSGALYVLCVADRQPLPLLVFSGVLLAIVLGSGGVYFPRARFLLPGFPLLLPLARGIVRARRRTAVLALGGAALASAYVGAYMTLVYTGAP</sequence>
<comment type="subcellular location">
    <subcellularLocation>
        <location evidence="1">Endoplasmic reticulum membrane</location>
        <topology evidence="1">Multi-pass membrane protein</topology>
    </subcellularLocation>
</comment>
<dbReference type="PANTHER" id="PTHR12468:SF2">
    <property type="entry name" value="GPI MANNOSYLTRANSFERASE 2"/>
    <property type="match status" value="1"/>
</dbReference>
<keyword evidence="7" id="KW-0256">Endoplasmic reticulum</keyword>
<dbReference type="EMBL" id="BMRP01000030">
    <property type="protein sequence ID" value="GGU87911.1"/>
    <property type="molecule type" value="Genomic_DNA"/>
</dbReference>
<keyword evidence="6 11" id="KW-0812">Transmembrane</keyword>
<proteinExistence type="predicted"/>
<keyword evidence="5" id="KW-0808">Transferase</keyword>
<comment type="pathway">
    <text evidence="2">Glycolipid biosynthesis; glycosylphosphatidylinositol-anchor biosynthesis.</text>
</comment>